<accession>A0ABT7VAV8</accession>
<feature type="compositionally biased region" description="Low complexity" evidence="1">
    <location>
        <begin position="59"/>
        <end position="70"/>
    </location>
</feature>
<organism evidence="2 3">
    <name type="scientific">Enorma phocaeensis</name>
    <dbReference type="NCBI Taxonomy" id="1871019"/>
    <lineage>
        <taxon>Bacteria</taxon>
        <taxon>Bacillati</taxon>
        <taxon>Actinomycetota</taxon>
        <taxon>Coriobacteriia</taxon>
        <taxon>Coriobacteriales</taxon>
        <taxon>Coriobacteriaceae</taxon>
        <taxon>Enorma</taxon>
    </lineage>
</organism>
<evidence type="ECO:0000313" key="2">
    <source>
        <dbReference type="EMBL" id="MDM8275633.1"/>
    </source>
</evidence>
<sequence>MIRRLRGSCRNVDIAERLGRSKPSVTKALSNLAAGRPRPDVRARRAPHRGGRARRVGDARAPPLLRAAAR</sequence>
<feature type="region of interest" description="Disordered" evidence="1">
    <location>
        <begin position="32"/>
        <end position="70"/>
    </location>
</feature>
<evidence type="ECO:0000256" key="1">
    <source>
        <dbReference type="SAM" id="MobiDB-lite"/>
    </source>
</evidence>
<reference evidence="3" key="1">
    <citation type="submission" date="2023-06" db="EMBL/GenBank/DDBJ databases">
        <title>Identification and characterization of horizontal gene transfer across gut microbiota members of farm animals based on homology search.</title>
        <authorList>
            <person name="Zeman M."/>
            <person name="Kubasova T."/>
            <person name="Jahodarova E."/>
            <person name="Nykrynova M."/>
            <person name="Rychlik I."/>
        </authorList>
    </citation>
    <scope>NUCLEOTIDE SEQUENCE [LARGE SCALE GENOMIC DNA]</scope>
    <source>
        <strain evidence="3">154_Feed</strain>
    </source>
</reference>
<comment type="caution">
    <text evidence="2">The sequence shown here is derived from an EMBL/GenBank/DDBJ whole genome shotgun (WGS) entry which is preliminary data.</text>
</comment>
<protein>
    <recommendedName>
        <fullName evidence="4">Winged helix-turn-helix transcriptional regulator</fullName>
    </recommendedName>
</protein>
<feature type="compositionally biased region" description="Basic residues" evidence="1">
    <location>
        <begin position="44"/>
        <end position="54"/>
    </location>
</feature>
<dbReference type="Gene3D" id="1.10.10.10">
    <property type="entry name" value="Winged helix-like DNA-binding domain superfamily/Winged helix DNA-binding domain"/>
    <property type="match status" value="1"/>
</dbReference>
<proteinExistence type="predicted"/>
<dbReference type="Proteomes" id="UP001529421">
    <property type="component" value="Unassembled WGS sequence"/>
</dbReference>
<dbReference type="EMBL" id="JAUDDZ010000015">
    <property type="protein sequence ID" value="MDM8275633.1"/>
    <property type="molecule type" value="Genomic_DNA"/>
</dbReference>
<evidence type="ECO:0008006" key="4">
    <source>
        <dbReference type="Google" id="ProtNLM"/>
    </source>
</evidence>
<evidence type="ECO:0000313" key="3">
    <source>
        <dbReference type="Proteomes" id="UP001529421"/>
    </source>
</evidence>
<name>A0ABT7VAV8_9ACTN</name>
<gene>
    <name evidence="2" type="ORF">QUW28_09050</name>
</gene>
<dbReference type="InterPro" id="IPR036388">
    <property type="entry name" value="WH-like_DNA-bd_sf"/>
</dbReference>
<dbReference type="RefSeq" id="WP_289545847.1">
    <property type="nucleotide sequence ID" value="NZ_JAUDDZ010000015.1"/>
</dbReference>
<keyword evidence="3" id="KW-1185">Reference proteome</keyword>